<dbReference type="AlphaFoldDB" id="A0A117UVX6"/>
<dbReference type="Gene3D" id="1.10.490.10">
    <property type="entry name" value="Globins"/>
    <property type="match status" value="1"/>
</dbReference>
<dbReference type="GO" id="GO:0046872">
    <property type="term" value="F:metal ion binding"/>
    <property type="evidence" value="ECO:0007669"/>
    <property type="project" value="UniProtKB-KW"/>
</dbReference>
<evidence type="ECO:0000256" key="2">
    <source>
        <dbReference type="ARBA" id="ARBA00022617"/>
    </source>
</evidence>
<feature type="binding site" description="distal binding residue" evidence="5">
    <location>
        <position position="101"/>
    </location>
    <ligand>
        <name>heme</name>
        <dbReference type="ChEBI" id="CHEBI:30413"/>
    </ligand>
    <ligandPart>
        <name>Fe</name>
        <dbReference type="ChEBI" id="CHEBI:18248"/>
    </ligandPart>
</feature>
<comment type="caution">
    <text evidence="6">The sequence shown here is derived from an EMBL/GenBank/DDBJ whole genome shotgun (WGS) entry which is preliminary data.</text>
</comment>
<organism evidence="6 7">
    <name type="scientific">Novosphingobium fuchskuhlense</name>
    <dbReference type="NCBI Taxonomy" id="1117702"/>
    <lineage>
        <taxon>Bacteria</taxon>
        <taxon>Pseudomonadati</taxon>
        <taxon>Pseudomonadota</taxon>
        <taxon>Alphaproteobacteria</taxon>
        <taxon>Sphingomonadales</taxon>
        <taxon>Sphingomonadaceae</taxon>
        <taxon>Novosphingobium</taxon>
    </lineage>
</organism>
<dbReference type="InterPro" id="IPR009050">
    <property type="entry name" value="Globin-like_sf"/>
</dbReference>
<dbReference type="Proteomes" id="UP000058012">
    <property type="component" value="Unassembled WGS sequence"/>
</dbReference>
<sequence>MVRKARDPATGEIPVDPYVQGDANAGAHPFAGDGMARAFGGQAGIRRITDRTLDLSVADPRIKAIFEEHDMVRLRRTLFEQVCFILNAGCRYSGRDMKVAHKGLGTTRADLNALVEHLQQAMREAHVSFPAQNRLLAKLAPMDRTVTER</sequence>
<keyword evidence="4 5" id="KW-0408">Iron</keyword>
<dbReference type="STRING" id="1117702.AQZ52_08630"/>
<protein>
    <submittedName>
        <fullName evidence="6">Globin</fullName>
    </submittedName>
</protein>
<name>A0A117UVX6_9SPHN</name>
<keyword evidence="2 5" id="KW-0349">Heme</keyword>
<dbReference type="CDD" id="cd00454">
    <property type="entry name" value="TrHb1_N"/>
    <property type="match status" value="1"/>
</dbReference>
<evidence type="ECO:0000256" key="5">
    <source>
        <dbReference type="PIRSR" id="PIRSR601486-1"/>
    </source>
</evidence>
<dbReference type="GO" id="GO:0019825">
    <property type="term" value="F:oxygen binding"/>
    <property type="evidence" value="ECO:0007669"/>
    <property type="project" value="InterPro"/>
</dbReference>
<keyword evidence="7" id="KW-1185">Reference proteome</keyword>
<keyword evidence="1" id="KW-0813">Transport</keyword>
<gene>
    <name evidence="6" type="ORF">AQZ52_08630</name>
</gene>
<reference evidence="6 7" key="1">
    <citation type="submission" date="2015-10" db="EMBL/GenBank/DDBJ databases">
        <title>Draft genome sequence of Novosphingobium fuchskuhlense DSM 25065 isolated from a surface water sample of the southwest basin of Lake Grosse Fuchskuhle.</title>
        <authorList>
            <person name="Ruckert C."/>
            <person name="Winkler A."/>
            <person name="Glaeser J."/>
            <person name="Grossart H.-P."/>
            <person name="Kalinowski J."/>
            <person name="Glaeser S."/>
        </authorList>
    </citation>
    <scope>NUCLEOTIDE SEQUENCE [LARGE SCALE GENOMIC DNA]</scope>
    <source>
        <strain evidence="6 7">FNE08-7</strain>
    </source>
</reference>
<accession>A0A117UVX6</accession>
<evidence type="ECO:0000256" key="4">
    <source>
        <dbReference type="ARBA" id="ARBA00023004"/>
    </source>
</evidence>
<dbReference type="EMBL" id="LLZS01000006">
    <property type="protein sequence ID" value="KUR71874.1"/>
    <property type="molecule type" value="Genomic_DNA"/>
</dbReference>
<keyword evidence="3 5" id="KW-0479">Metal-binding</keyword>
<evidence type="ECO:0000256" key="3">
    <source>
        <dbReference type="ARBA" id="ARBA00022723"/>
    </source>
</evidence>
<evidence type="ECO:0000313" key="6">
    <source>
        <dbReference type="EMBL" id="KUR71874.1"/>
    </source>
</evidence>
<dbReference type="InterPro" id="IPR001486">
    <property type="entry name" value="Hemoglobin_trunc"/>
</dbReference>
<dbReference type="SUPFAM" id="SSF46458">
    <property type="entry name" value="Globin-like"/>
    <property type="match status" value="1"/>
</dbReference>
<evidence type="ECO:0000256" key="1">
    <source>
        <dbReference type="ARBA" id="ARBA00022448"/>
    </source>
</evidence>
<evidence type="ECO:0000313" key="7">
    <source>
        <dbReference type="Proteomes" id="UP000058012"/>
    </source>
</evidence>
<dbReference type="GO" id="GO:0020037">
    <property type="term" value="F:heme binding"/>
    <property type="evidence" value="ECO:0007669"/>
    <property type="project" value="InterPro"/>
</dbReference>
<proteinExistence type="predicted"/>
<dbReference type="Pfam" id="PF01152">
    <property type="entry name" value="Bac_globin"/>
    <property type="match status" value="1"/>
</dbReference>
<dbReference type="InterPro" id="IPR012292">
    <property type="entry name" value="Globin/Proto"/>
</dbReference>